<feature type="signal peptide" evidence="2">
    <location>
        <begin position="1"/>
        <end position="18"/>
    </location>
</feature>
<sequence>MKKLLLIFYLLFSHIALWACPVCEKQQPKVLKGITHGAGPQNNWDYIIISVVAILVLITLIYSLKYLIKPGEKSESHIKNLFIN</sequence>
<dbReference type="STRING" id="762903.Pedsa_0122"/>
<proteinExistence type="predicted"/>
<accession>F0SCW9</accession>
<evidence type="ECO:0000256" key="2">
    <source>
        <dbReference type="SAM" id="SignalP"/>
    </source>
</evidence>
<dbReference type="KEGG" id="psn:Pedsa_0122"/>
<evidence type="ECO:0000313" key="3">
    <source>
        <dbReference type="EMBL" id="ADY50708.1"/>
    </source>
</evidence>
<protein>
    <submittedName>
        <fullName evidence="3">Uncharacterized protein</fullName>
    </submittedName>
</protein>
<dbReference type="RefSeq" id="WP_013631211.1">
    <property type="nucleotide sequence ID" value="NC_015177.1"/>
</dbReference>
<organism evidence="3 4">
    <name type="scientific">Pseudopedobacter saltans (strain ATCC 51119 / DSM 12145 / JCM 21818 / CCUG 39354 / LMG 10337 / NBRC 100064 / NCIMB 13643)</name>
    <name type="common">Pedobacter saltans</name>
    <dbReference type="NCBI Taxonomy" id="762903"/>
    <lineage>
        <taxon>Bacteria</taxon>
        <taxon>Pseudomonadati</taxon>
        <taxon>Bacteroidota</taxon>
        <taxon>Sphingobacteriia</taxon>
        <taxon>Sphingobacteriales</taxon>
        <taxon>Sphingobacteriaceae</taxon>
        <taxon>Pseudopedobacter</taxon>
    </lineage>
</organism>
<dbReference type="AlphaFoldDB" id="F0SCW9"/>
<dbReference type="EMBL" id="CP002545">
    <property type="protein sequence ID" value="ADY50708.1"/>
    <property type="molecule type" value="Genomic_DNA"/>
</dbReference>
<keyword evidence="4" id="KW-1185">Reference proteome</keyword>
<dbReference type="OrthoDB" id="678322at2"/>
<dbReference type="HOGENOM" id="CLU_2480163_0_0_10"/>
<evidence type="ECO:0000256" key="1">
    <source>
        <dbReference type="SAM" id="Phobius"/>
    </source>
</evidence>
<dbReference type="eggNOG" id="ENOG5033018">
    <property type="taxonomic scope" value="Bacteria"/>
</dbReference>
<evidence type="ECO:0000313" key="4">
    <source>
        <dbReference type="Proteomes" id="UP000000310"/>
    </source>
</evidence>
<keyword evidence="1" id="KW-0472">Membrane</keyword>
<keyword evidence="2" id="KW-0732">Signal</keyword>
<reference evidence="4" key="2">
    <citation type="submission" date="2011-02" db="EMBL/GenBank/DDBJ databases">
        <title>The complete genome of Pedobacter saltans DSM 12145.</title>
        <authorList>
            <consortium name="US DOE Joint Genome Institute (JGI-PGF)"/>
            <person name="Lucas S."/>
            <person name="Copeland A."/>
            <person name="Lapidus A."/>
            <person name="Bruce D."/>
            <person name="Goodwin L."/>
            <person name="Pitluck S."/>
            <person name="Kyrpides N."/>
            <person name="Mavromatis K."/>
            <person name="Pagani I."/>
            <person name="Ivanova N."/>
            <person name="Ovchinnikova G."/>
            <person name="Lu M."/>
            <person name="Detter J.C."/>
            <person name="Han C."/>
            <person name="Land M."/>
            <person name="Hauser L."/>
            <person name="Markowitz V."/>
            <person name="Cheng J.-F."/>
            <person name="Hugenholtz P."/>
            <person name="Woyke T."/>
            <person name="Wu D."/>
            <person name="Tindall B."/>
            <person name="Pomrenke H.G."/>
            <person name="Brambilla E."/>
            <person name="Klenk H.-P."/>
            <person name="Eisen J.A."/>
        </authorList>
    </citation>
    <scope>NUCLEOTIDE SEQUENCE [LARGE SCALE GENOMIC DNA]</scope>
    <source>
        <strain evidence="4">ATCC 51119 / DSM 12145 / JCM 21818 / LMG 10337 / NBRC 100064 / NCIMB 13643</strain>
    </source>
</reference>
<dbReference type="Proteomes" id="UP000000310">
    <property type="component" value="Chromosome"/>
</dbReference>
<gene>
    <name evidence="3" type="ordered locus">Pedsa_0122</name>
</gene>
<name>F0SCW9_PSESL</name>
<reference evidence="3 4" key="1">
    <citation type="journal article" date="2011" name="Stand. Genomic Sci.">
        <title>Complete genome sequence of the gliding, heparinolytic Pedobacter saltans type strain (113).</title>
        <authorList>
            <person name="Liolios K."/>
            <person name="Sikorski J."/>
            <person name="Lu M."/>
            <person name="Nolan M."/>
            <person name="Lapidus A."/>
            <person name="Lucas S."/>
            <person name="Hammon N."/>
            <person name="Deshpande S."/>
            <person name="Cheng J.F."/>
            <person name="Tapia R."/>
            <person name="Han C."/>
            <person name="Goodwin L."/>
            <person name="Pitluck S."/>
            <person name="Huntemann M."/>
            <person name="Ivanova N."/>
            <person name="Pagani I."/>
            <person name="Mavromatis K."/>
            <person name="Ovchinikova G."/>
            <person name="Pati A."/>
            <person name="Chen A."/>
            <person name="Palaniappan K."/>
            <person name="Land M."/>
            <person name="Hauser L."/>
            <person name="Brambilla E.M."/>
            <person name="Kotsyurbenko O."/>
            <person name="Rohde M."/>
            <person name="Tindall B.J."/>
            <person name="Abt B."/>
            <person name="Goker M."/>
            <person name="Detter J.C."/>
            <person name="Woyke T."/>
            <person name="Bristow J."/>
            <person name="Eisen J.A."/>
            <person name="Markowitz V."/>
            <person name="Hugenholtz P."/>
            <person name="Klenk H.P."/>
            <person name="Kyrpides N.C."/>
        </authorList>
    </citation>
    <scope>NUCLEOTIDE SEQUENCE [LARGE SCALE GENOMIC DNA]</scope>
    <source>
        <strain evidence="4">ATCC 51119 / DSM 12145 / JCM 21818 / LMG 10337 / NBRC 100064 / NCIMB 13643</strain>
    </source>
</reference>
<keyword evidence="1" id="KW-1133">Transmembrane helix</keyword>
<feature type="transmembrane region" description="Helical" evidence="1">
    <location>
        <begin position="43"/>
        <end position="64"/>
    </location>
</feature>
<keyword evidence="1" id="KW-0812">Transmembrane</keyword>
<feature type="chain" id="PRO_5003258370" evidence="2">
    <location>
        <begin position="19"/>
        <end position="84"/>
    </location>
</feature>